<feature type="domain" description="CCDC92/74 N-terminal" evidence="4">
    <location>
        <begin position="10"/>
        <end position="64"/>
    </location>
</feature>
<dbReference type="Pfam" id="PF14916">
    <property type="entry name" value="CCDC92"/>
    <property type="match status" value="1"/>
</dbReference>
<keyword evidence="1 2" id="KW-0175">Coiled coil</keyword>
<dbReference type="STRING" id="51511.ENSCSAVP00000019088"/>
<feature type="coiled-coil region" evidence="2">
    <location>
        <begin position="68"/>
        <end position="131"/>
    </location>
</feature>
<dbReference type="OMA" id="AHRIHHG"/>
<dbReference type="eggNOG" id="ENOG502QQWS">
    <property type="taxonomic scope" value="Eukaryota"/>
</dbReference>
<feature type="compositionally biased region" description="Basic and acidic residues" evidence="3">
    <location>
        <begin position="171"/>
        <end position="187"/>
    </location>
</feature>
<accession>H2ZNC2</accession>
<dbReference type="FunCoup" id="H2ZNC2">
    <property type="interactions" value="2"/>
</dbReference>
<dbReference type="Proteomes" id="UP000007875">
    <property type="component" value="Unassembled WGS sequence"/>
</dbReference>
<dbReference type="Ensembl" id="ENSCSAVT00000019295.1">
    <property type="protein sequence ID" value="ENSCSAVP00000019088.1"/>
    <property type="gene ID" value="ENSCSAVG00000011202.1"/>
</dbReference>
<evidence type="ECO:0000256" key="2">
    <source>
        <dbReference type="SAM" id="Coils"/>
    </source>
</evidence>
<name>H2ZNC2_CIOSA</name>
<keyword evidence="6" id="KW-1185">Reference proteome</keyword>
<dbReference type="HOGENOM" id="CLU_1006578_0_0_1"/>
<dbReference type="AlphaFoldDB" id="H2ZNC2"/>
<evidence type="ECO:0000313" key="5">
    <source>
        <dbReference type="Ensembl" id="ENSCSAVP00000019088.1"/>
    </source>
</evidence>
<reference evidence="5" key="3">
    <citation type="submission" date="2025-09" db="UniProtKB">
        <authorList>
            <consortium name="Ensembl"/>
        </authorList>
    </citation>
    <scope>IDENTIFICATION</scope>
</reference>
<reference evidence="5" key="2">
    <citation type="submission" date="2025-08" db="UniProtKB">
        <authorList>
            <consortium name="Ensembl"/>
        </authorList>
    </citation>
    <scope>IDENTIFICATION</scope>
</reference>
<evidence type="ECO:0000256" key="1">
    <source>
        <dbReference type="ARBA" id="ARBA00023054"/>
    </source>
</evidence>
<feature type="compositionally biased region" description="Polar residues" evidence="3">
    <location>
        <begin position="277"/>
        <end position="286"/>
    </location>
</feature>
<sequence>MAAPFVETLKTQLQSSRKSILFMESEHAATLRGLHKEIQQLQKKCSGLTFELAMGNGINDSVPDKSREEQLERDVNKLMQEKIKLVQEVEQRDKQYVELEEHARAQERMYLNELKAKNHRITSLVNELDARSNTVAYVTTQLHQARSKLHSIQQQQLSNATLAPTPPVAPRRHEGIHRSSKSMEDGRPGSSRLLRGRHSMPGSRVDSREGSRPNSSSSSSKQFEPSPMPDPAPFLRAGSSDAKMTVYSPKPPSVLPPIHKKLADTTRDPNGNEMPISWQQQGRYTSYTKSAPAREFAVKRVTANVSPDRKVNESGV</sequence>
<dbReference type="PANTHER" id="PTHR14882:SF1">
    <property type="entry name" value="CCDC92 DOMAIN-CONTAINING PROTEIN"/>
    <property type="match status" value="1"/>
</dbReference>
<evidence type="ECO:0000313" key="6">
    <source>
        <dbReference type="Proteomes" id="UP000007875"/>
    </source>
</evidence>
<dbReference type="InterPro" id="IPR040370">
    <property type="entry name" value="CCDC74A/CCDC74B/CCDC92"/>
</dbReference>
<feature type="region of interest" description="Disordered" evidence="3">
    <location>
        <begin position="149"/>
        <end position="286"/>
    </location>
</feature>
<dbReference type="PANTHER" id="PTHR14882">
    <property type="entry name" value="COILED-COIL DOMAIN-CONTAINING 74A"/>
    <property type="match status" value="1"/>
</dbReference>
<dbReference type="InParanoid" id="H2ZNC2"/>
<evidence type="ECO:0000256" key="3">
    <source>
        <dbReference type="SAM" id="MobiDB-lite"/>
    </source>
</evidence>
<dbReference type="GeneTree" id="ENSGT00430000031027"/>
<feature type="compositionally biased region" description="Polar residues" evidence="3">
    <location>
        <begin position="149"/>
        <end position="162"/>
    </location>
</feature>
<evidence type="ECO:0000259" key="4">
    <source>
        <dbReference type="Pfam" id="PF14916"/>
    </source>
</evidence>
<reference evidence="6" key="1">
    <citation type="submission" date="2003-08" db="EMBL/GenBank/DDBJ databases">
        <authorList>
            <person name="Birren B."/>
            <person name="Nusbaum C."/>
            <person name="Abebe A."/>
            <person name="Abouelleil A."/>
            <person name="Adekoya E."/>
            <person name="Ait-zahra M."/>
            <person name="Allen N."/>
            <person name="Allen T."/>
            <person name="An P."/>
            <person name="Anderson M."/>
            <person name="Anderson S."/>
            <person name="Arachchi H."/>
            <person name="Armbruster J."/>
            <person name="Bachantsang P."/>
            <person name="Baldwin J."/>
            <person name="Barry A."/>
            <person name="Bayul T."/>
            <person name="Blitshsteyn B."/>
            <person name="Bloom T."/>
            <person name="Blye J."/>
            <person name="Boguslavskiy L."/>
            <person name="Borowsky M."/>
            <person name="Boukhgalter B."/>
            <person name="Brunache A."/>
            <person name="Butler J."/>
            <person name="Calixte N."/>
            <person name="Calvo S."/>
            <person name="Camarata J."/>
            <person name="Campo K."/>
            <person name="Chang J."/>
            <person name="Cheshatsang Y."/>
            <person name="Citroen M."/>
            <person name="Collymore A."/>
            <person name="Considine T."/>
            <person name="Cook A."/>
            <person name="Cooke P."/>
            <person name="Corum B."/>
            <person name="Cuomo C."/>
            <person name="David R."/>
            <person name="Dawoe T."/>
            <person name="Degray S."/>
            <person name="Dodge S."/>
            <person name="Dooley K."/>
            <person name="Dorje P."/>
            <person name="Dorjee K."/>
            <person name="Dorris L."/>
            <person name="Duffey N."/>
            <person name="Dupes A."/>
            <person name="Elkins T."/>
            <person name="Engels R."/>
            <person name="Erickson J."/>
            <person name="Farina A."/>
            <person name="Faro S."/>
            <person name="Ferreira P."/>
            <person name="Fischer H."/>
            <person name="Fitzgerald M."/>
            <person name="Foley K."/>
            <person name="Gage D."/>
            <person name="Galagan J."/>
            <person name="Gearin G."/>
            <person name="Gnerre S."/>
            <person name="Gnirke A."/>
            <person name="Goyette A."/>
            <person name="Graham J."/>
            <person name="Grandbois E."/>
            <person name="Gyaltsen K."/>
            <person name="Hafez N."/>
            <person name="Hagopian D."/>
            <person name="Hagos B."/>
            <person name="Hall J."/>
            <person name="Hatcher B."/>
            <person name="Heller A."/>
            <person name="Higgins H."/>
            <person name="Honan T."/>
            <person name="Horn A."/>
            <person name="Houde N."/>
            <person name="Hughes L."/>
            <person name="Hulme W."/>
            <person name="Husby E."/>
            <person name="Iliev I."/>
            <person name="Jaffe D."/>
            <person name="Jones C."/>
            <person name="Kamal M."/>
            <person name="Kamat A."/>
            <person name="Kamvysselis M."/>
            <person name="Karlsson E."/>
            <person name="Kells C."/>
            <person name="Kieu A."/>
            <person name="Kisner P."/>
            <person name="Kodira C."/>
            <person name="Kulbokas E."/>
            <person name="Labutti K."/>
            <person name="Lama D."/>
            <person name="Landers T."/>
            <person name="Leger J."/>
            <person name="Levine S."/>
            <person name="Lewis D."/>
            <person name="Lewis T."/>
            <person name="Lindblad-toh K."/>
            <person name="Liu X."/>
            <person name="Lokyitsang T."/>
            <person name="Lokyitsang Y."/>
            <person name="Lucien O."/>
            <person name="Lui A."/>
            <person name="Ma L.J."/>
            <person name="Mabbitt R."/>
            <person name="Macdonald J."/>
            <person name="Maclean C."/>
            <person name="Major J."/>
            <person name="Manning J."/>
            <person name="Marabella R."/>
            <person name="Maru K."/>
            <person name="Matthews C."/>
            <person name="Mauceli E."/>
            <person name="Mccarthy M."/>
            <person name="Mcdonough S."/>
            <person name="Mcghee T."/>
            <person name="Meldrim J."/>
            <person name="Meneus L."/>
            <person name="Mesirov J."/>
            <person name="Mihalev A."/>
            <person name="Mihova T."/>
            <person name="Mikkelsen T."/>
            <person name="Mlenga V."/>
            <person name="Moru K."/>
            <person name="Mozes J."/>
            <person name="Mulrain L."/>
            <person name="Munson G."/>
            <person name="Naylor J."/>
            <person name="Newes C."/>
            <person name="Nguyen C."/>
            <person name="Nguyen N."/>
            <person name="Nguyen T."/>
            <person name="Nicol R."/>
            <person name="Nielsen C."/>
            <person name="Nizzari M."/>
            <person name="Norbu C."/>
            <person name="Norbu N."/>
            <person name="O'donnell P."/>
            <person name="Okoawo O."/>
            <person name="O'leary S."/>
            <person name="Omotosho B."/>
            <person name="O'neill K."/>
            <person name="Osman S."/>
            <person name="Parker S."/>
            <person name="Perrin D."/>
            <person name="Phunkhang P."/>
            <person name="Piqani B."/>
            <person name="Purcell S."/>
            <person name="Rachupka T."/>
            <person name="Ramasamy U."/>
            <person name="Rameau R."/>
            <person name="Ray V."/>
            <person name="Raymond C."/>
            <person name="Retta R."/>
            <person name="Richardson S."/>
            <person name="Rise C."/>
            <person name="Rodriguez J."/>
            <person name="Rogers J."/>
            <person name="Rogov P."/>
            <person name="Rutman M."/>
            <person name="Schupbach R."/>
            <person name="Seaman C."/>
            <person name="Settipalli S."/>
            <person name="Sharpe T."/>
            <person name="Sheridan J."/>
            <person name="Sherpa N."/>
            <person name="Shi J."/>
            <person name="Smirnov S."/>
            <person name="Smith C."/>
            <person name="Sougnez C."/>
            <person name="Spencer B."/>
            <person name="Stalker J."/>
            <person name="Stange-thomann N."/>
            <person name="Stavropoulos S."/>
            <person name="Stetson K."/>
            <person name="Stone C."/>
            <person name="Stone S."/>
            <person name="Stubbs M."/>
            <person name="Talamas J."/>
            <person name="Tchuinga P."/>
            <person name="Tenzing P."/>
            <person name="Tesfaye S."/>
            <person name="Theodore J."/>
            <person name="Thoulutsang Y."/>
            <person name="Topham K."/>
            <person name="Towey S."/>
            <person name="Tsamla T."/>
            <person name="Tsomo N."/>
            <person name="Vallee D."/>
            <person name="Vassiliev H."/>
            <person name="Venkataraman V."/>
            <person name="Vinson J."/>
            <person name="Vo A."/>
            <person name="Wade C."/>
            <person name="Wang S."/>
            <person name="Wangchuk T."/>
            <person name="Wangdi T."/>
            <person name="Whittaker C."/>
            <person name="Wilkinson J."/>
            <person name="Wu Y."/>
            <person name="Wyman D."/>
            <person name="Yadav S."/>
            <person name="Yang S."/>
            <person name="Yang X."/>
            <person name="Yeager S."/>
            <person name="Yee E."/>
            <person name="Young G."/>
            <person name="Zainoun J."/>
            <person name="Zembeck L."/>
            <person name="Zimmer A."/>
            <person name="Zody M."/>
            <person name="Lander E."/>
        </authorList>
    </citation>
    <scope>NUCLEOTIDE SEQUENCE [LARGE SCALE GENOMIC DNA]</scope>
</reference>
<protein>
    <recommendedName>
        <fullName evidence="4">CCDC92/74 N-terminal domain-containing protein</fullName>
    </recommendedName>
</protein>
<proteinExistence type="predicted"/>
<organism evidence="5 6">
    <name type="scientific">Ciona savignyi</name>
    <name type="common">Pacific transparent sea squirt</name>
    <dbReference type="NCBI Taxonomy" id="51511"/>
    <lineage>
        <taxon>Eukaryota</taxon>
        <taxon>Metazoa</taxon>
        <taxon>Chordata</taxon>
        <taxon>Tunicata</taxon>
        <taxon>Ascidiacea</taxon>
        <taxon>Phlebobranchia</taxon>
        <taxon>Cionidae</taxon>
        <taxon>Ciona</taxon>
    </lineage>
</organism>
<dbReference type="InterPro" id="IPR039496">
    <property type="entry name" value="CCDC92/74_N"/>
</dbReference>